<feature type="signal peptide" evidence="2">
    <location>
        <begin position="1"/>
        <end position="22"/>
    </location>
</feature>
<evidence type="ECO:0000313" key="4">
    <source>
        <dbReference type="Proteomes" id="UP000029226"/>
    </source>
</evidence>
<protein>
    <submittedName>
        <fullName evidence="3">Uncharacterized protein</fullName>
    </submittedName>
</protein>
<evidence type="ECO:0000313" key="3">
    <source>
        <dbReference type="EMBL" id="GAL00466.1"/>
    </source>
</evidence>
<comment type="caution">
    <text evidence="3">The sequence shown here is derived from an EMBL/GenBank/DDBJ whole genome shotgun (WGS) entry which is preliminary data.</text>
</comment>
<accession>A0A090QBY8</accession>
<keyword evidence="1" id="KW-0175">Coiled coil</keyword>
<sequence length="195" mass="22335">MKKRILSTIAVAGLLSLNAVNAQTYEPLPGVNKGTITNVNGIADDLKNEGIVGVGSWSSFNTLSNHMYLLEGANLKQTKMLVSKMETNIMMLDDTIPSWVDTEEIREDVADVQKEFKELIATKTDNDEYMEDLEELTEQYEDLREELKEVTMEYIETLDEANEERKDQLEKGNYEKAQEKYQKEIQELNNISENK</sequence>
<evidence type="ECO:0000256" key="1">
    <source>
        <dbReference type="SAM" id="Coils"/>
    </source>
</evidence>
<keyword evidence="2" id="KW-0732">Signal</keyword>
<dbReference type="EMBL" id="BBMM01000005">
    <property type="protein sequence ID" value="GAL00466.1"/>
    <property type="molecule type" value="Genomic_DNA"/>
</dbReference>
<dbReference type="Proteomes" id="UP000029226">
    <property type="component" value="Unassembled WGS sequence"/>
</dbReference>
<evidence type="ECO:0000256" key="2">
    <source>
        <dbReference type="SAM" id="SignalP"/>
    </source>
</evidence>
<organism evidence="3 4">
    <name type="scientific">Nonlabens ulvanivorans</name>
    <name type="common">Persicivirga ulvanivorans</name>
    <dbReference type="NCBI Taxonomy" id="906888"/>
    <lineage>
        <taxon>Bacteria</taxon>
        <taxon>Pseudomonadati</taxon>
        <taxon>Bacteroidota</taxon>
        <taxon>Flavobacteriia</taxon>
        <taxon>Flavobacteriales</taxon>
        <taxon>Flavobacteriaceae</taxon>
        <taxon>Nonlabens</taxon>
    </lineage>
</organism>
<feature type="coiled-coil region" evidence="1">
    <location>
        <begin position="102"/>
        <end position="194"/>
    </location>
</feature>
<name>A0A090QBY8_NONUL</name>
<reference evidence="3 4" key="1">
    <citation type="journal article" date="2014" name="Genome Announc.">
        <title>Draft Genome Sequences of Marine Flavobacterium Nonlabens Strains NR17, NR24, NR27, NR32, NR33, and Ara13.</title>
        <authorList>
            <person name="Nakanishi M."/>
            <person name="Meirelles P."/>
            <person name="Suzuki R."/>
            <person name="Takatani N."/>
            <person name="Mino S."/>
            <person name="Suda W."/>
            <person name="Oshima K."/>
            <person name="Hattori M."/>
            <person name="Ohkuma M."/>
            <person name="Hosokawa M."/>
            <person name="Miyashita K."/>
            <person name="Thompson F.L."/>
            <person name="Niwa A."/>
            <person name="Sawabe T."/>
            <person name="Sawabe T."/>
        </authorList>
    </citation>
    <scope>NUCLEOTIDE SEQUENCE [LARGE SCALE GENOMIC DNA]</scope>
    <source>
        <strain evidence="4">JCM19314</strain>
    </source>
</reference>
<dbReference type="AlphaFoldDB" id="A0A090QBY8"/>
<proteinExistence type="predicted"/>
<feature type="chain" id="PRO_5001863215" evidence="2">
    <location>
        <begin position="23"/>
        <end position="195"/>
    </location>
</feature>
<gene>
    <name evidence="3" type="ORF">JCM19314_2074</name>
</gene>